<reference evidence="4" key="1">
    <citation type="journal article" date="2019" name="Int. J. Syst. Evol. Microbiol.">
        <title>The Global Catalogue of Microorganisms (GCM) 10K type strain sequencing project: providing services to taxonomists for standard genome sequencing and annotation.</title>
        <authorList>
            <consortium name="The Broad Institute Genomics Platform"/>
            <consortium name="The Broad Institute Genome Sequencing Center for Infectious Disease"/>
            <person name="Wu L."/>
            <person name="Ma J."/>
        </authorList>
    </citation>
    <scope>NUCLEOTIDE SEQUENCE [LARGE SCALE GENOMIC DNA]</scope>
    <source>
        <strain evidence="4">JCM 4087</strain>
    </source>
</reference>
<evidence type="ECO:0000313" key="3">
    <source>
        <dbReference type="EMBL" id="MFC5865009.1"/>
    </source>
</evidence>
<feature type="transmembrane region" description="Helical" evidence="2">
    <location>
        <begin position="437"/>
        <end position="454"/>
    </location>
</feature>
<evidence type="ECO:0000313" key="4">
    <source>
        <dbReference type="Proteomes" id="UP001596091"/>
    </source>
</evidence>
<gene>
    <name evidence="3" type="ORF">ACFPT7_22060</name>
</gene>
<protein>
    <recommendedName>
        <fullName evidence="5">Tetratricopeptide repeat protein</fullName>
    </recommendedName>
</protein>
<evidence type="ECO:0000256" key="2">
    <source>
        <dbReference type="SAM" id="Phobius"/>
    </source>
</evidence>
<dbReference type="InterPro" id="IPR011990">
    <property type="entry name" value="TPR-like_helical_dom_sf"/>
</dbReference>
<dbReference type="RefSeq" id="WP_263332142.1">
    <property type="nucleotide sequence ID" value="NZ_JAGSYH010000001.1"/>
</dbReference>
<keyword evidence="2" id="KW-1133">Transmembrane helix</keyword>
<dbReference type="SUPFAM" id="SSF48452">
    <property type="entry name" value="TPR-like"/>
    <property type="match status" value="1"/>
</dbReference>
<comment type="caution">
    <text evidence="3">The sequence shown here is derived from an EMBL/GenBank/DDBJ whole genome shotgun (WGS) entry which is preliminary data.</text>
</comment>
<name>A0ABW1EL83_9BACT</name>
<keyword evidence="1" id="KW-0175">Coiled coil</keyword>
<accession>A0ABW1EL83</accession>
<dbReference type="EMBL" id="JBHSPH010000010">
    <property type="protein sequence ID" value="MFC5865009.1"/>
    <property type="molecule type" value="Genomic_DNA"/>
</dbReference>
<evidence type="ECO:0008006" key="5">
    <source>
        <dbReference type="Google" id="ProtNLM"/>
    </source>
</evidence>
<evidence type="ECO:0000256" key="1">
    <source>
        <dbReference type="SAM" id="Coils"/>
    </source>
</evidence>
<sequence>MNVWQHCALLLATKNRESLRSLYDNPRSAGEEMGAFYDFEISKIYDEEARRLPFLSWIYRFASERRIDSAIISSRTIPGPYGARALKQLAEGEFSDGIENLRIETERLTRWIAVSEVVDPSDRIRLCNYLNLGGAALSELGQFKEARNWLTQALEAFDQMPSEIRVDLANLKESAVLRMVLCLQLERKYEEAVSVIEMWLDNFTFTAFPTEGRKTLMAAKAVLEDFAPLVSGFSDGESTLEILGDYMEKIQELDSFEAARRLRHEIILRFRREGADIRIKQMGDAAISDIKRQEELFASLSKQEDHPLGKPELLSEDEIDEISNPHLREMAVAQNKQAEESFAMMERLQKSSAELSATCKSFRDAVDSFSIFQIQAIKERVYKVPFVSQVSWLRLELWRVLVQLLVLSYMVDKVLEDLIHRGGEHLWRILRMEDRKGLLAATILVVMLLIGKLIEKRIDKAEMKHYRANLIRLVRERSETVWTSYNGLVNIARNAREGLEQVQLSFREWEREDAEFQREDEERQTRLEALKQSLDESKLRWRDLEAKRSIRSQPSV</sequence>
<proteinExistence type="predicted"/>
<keyword evidence="2" id="KW-0812">Transmembrane</keyword>
<organism evidence="3 4">
    <name type="scientific">Acidicapsa dinghuensis</name>
    <dbReference type="NCBI Taxonomy" id="2218256"/>
    <lineage>
        <taxon>Bacteria</taxon>
        <taxon>Pseudomonadati</taxon>
        <taxon>Acidobacteriota</taxon>
        <taxon>Terriglobia</taxon>
        <taxon>Terriglobales</taxon>
        <taxon>Acidobacteriaceae</taxon>
        <taxon>Acidicapsa</taxon>
    </lineage>
</organism>
<keyword evidence="2" id="KW-0472">Membrane</keyword>
<dbReference type="Proteomes" id="UP001596091">
    <property type="component" value="Unassembled WGS sequence"/>
</dbReference>
<feature type="coiled-coil region" evidence="1">
    <location>
        <begin position="492"/>
        <end position="547"/>
    </location>
</feature>
<keyword evidence="4" id="KW-1185">Reference proteome</keyword>